<dbReference type="InterPro" id="IPR011009">
    <property type="entry name" value="Kinase-like_dom_sf"/>
</dbReference>
<dbReference type="AlphaFoldDB" id="A0A7U2HYY7"/>
<evidence type="ECO:0000259" key="2">
    <source>
        <dbReference type="PROSITE" id="PS50011"/>
    </source>
</evidence>
<evidence type="ECO:0000256" key="1">
    <source>
        <dbReference type="SAM" id="MobiDB-lite"/>
    </source>
</evidence>
<accession>A0A7U2HYY7</accession>
<dbReference type="Proteomes" id="UP000663193">
    <property type="component" value="Chromosome 5"/>
</dbReference>
<dbReference type="InterPro" id="IPR053083">
    <property type="entry name" value="TF_kinase-domain_protein"/>
</dbReference>
<keyword evidence="4" id="KW-1185">Reference proteome</keyword>
<protein>
    <recommendedName>
        <fullName evidence="2">Protein kinase domain-containing protein</fullName>
    </recommendedName>
</protein>
<dbReference type="PROSITE" id="PS00108">
    <property type="entry name" value="PROTEIN_KINASE_ST"/>
    <property type="match status" value="1"/>
</dbReference>
<dbReference type="InterPro" id="IPR000719">
    <property type="entry name" value="Prot_kinase_dom"/>
</dbReference>
<organism evidence="3 4">
    <name type="scientific">Phaeosphaeria nodorum (strain SN15 / ATCC MYA-4574 / FGSC 10173)</name>
    <name type="common">Glume blotch fungus</name>
    <name type="synonym">Parastagonospora nodorum</name>
    <dbReference type="NCBI Taxonomy" id="321614"/>
    <lineage>
        <taxon>Eukaryota</taxon>
        <taxon>Fungi</taxon>
        <taxon>Dikarya</taxon>
        <taxon>Ascomycota</taxon>
        <taxon>Pezizomycotina</taxon>
        <taxon>Dothideomycetes</taxon>
        <taxon>Pleosporomycetidae</taxon>
        <taxon>Pleosporales</taxon>
        <taxon>Pleosporineae</taxon>
        <taxon>Phaeosphaeriaceae</taxon>
        <taxon>Parastagonospora</taxon>
    </lineage>
</organism>
<dbReference type="SUPFAM" id="SSF56112">
    <property type="entry name" value="Protein kinase-like (PK-like)"/>
    <property type="match status" value="1"/>
</dbReference>
<name>A0A7U2HYY7_PHANO</name>
<dbReference type="PANTHER" id="PTHR44305:SF2">
    <property type="entry name" value="SI:DKEY-192D15.2"/>
    <property type="match status" value="1"/>
</dbReference>
<dbReference type="PANTHER" id="PTHR44305">
    <property type="entry name" value="SI:DKEY-192D15.2-RELATED"/>
    <property type="match status" value="1"/>
</dbReference>
<gene>
    <name evidence="3" type="ORF">JI435_032180</name>
</gene>
<dbReference type="OrthoDB" id="3673723at2759"/>
<sequence>MASPTYPAVVLDDDAGTATYQSLDHVDEALYNSFHFVYQRAVFQKLVALRLAEGIVFTNGNDIQVLWDKKPSSFMKKWKKKSSRHRPVEDAEPPVVPAVPAPAVVAPTTAPSIRNQTIGDLKQAHAPTHQDQANAAATPQGPDSPETLAAGSPVYVLENSTHWLSPTRGEREFVRSSLGNRGWKFVKVLDQRALDKDRKRTDRALHPYKNFLLYVRPNEYGNIEDVSFDTHFAIAFLLTGRQQIVVKRVDISGDGDHYWAKNEISMNIILAQTRCSHIIEYRGDGLRTTRKKVLLWLGSTEAQPDTQRISHLYFEYAAYGDLDATIQAHAAREIPVPEHFIWYLISQMIEAISAFQEGFCEHPHPEITGAAIHEPEPPLDSNRWDPLLHSDIKHHNIFCCDDNTIYPSYPRPVLADFDIVQSSSNISRHSGTPGWQAPERYTNAADYANYRPNDWDVTVKAEIWAVGVVAYRLLWAGKGTDAVIKQKDDIMQETEAWQTRFGKPKLPKDFGGLYDDFQEPPDIYSSGLVHLVQRCLNYRPENRPGLPEMKNIVDAKLRRLDLLYGDEIKKVKEAIAEPHKVWSSAVGEPAKRFAIGSRYDPPRKRRRVNLDDSNSLAYQAIVDDWVVTMSSPQPSLASQAKIVDAMMNSADKSDNDDIRFLMDDDNLRHSFHYLISCLSTRVAPDAPVHYVKDWGEEVQETFMSVQDSLRRGYEDWAPVPQRVLPLIVQMIPEFRDNRAYHDLQEAINVLEHAVKWSLALLQYDAEPRTPLLEKKTEMHRGFRDWIFIHPHPAE</sequence>
<evidence type="ECO:0000313" key="4">
    <source>
        <dbReference type="Proteomes" id="UP000663193"/>
    </source>
</evidence>
<dbReference type="GO" id="GO:0004672">
    <property type="term" value="F:protein kinase activity"/>
    <property type="evidence" value="ECO:0007669"/>
    <property type="project" value="InterPro"/>
</dbReference>
<dbReference type="Gene3D" id="1.10.510.10">
    <property type="entry name" value="Transferase(Phosphotransferase) domain 1"/>
    <property type="match status" value="1"/>
</dbReference>
<proteinExistence type="predicted"/>
<evidence type="ECO:0000313" key="3">
    <source>
        <dbReference type="EMBL" id="QRC95534.1"/>
    </source>
</evidence>
<dbReference type="SMART" id="SM00220">
    <property type="entry name" value="S_TKc"/>
    <property type="match status" value="1"/>
</dbReference>
<reference evidence="4" key="1">
    <citation type="journal article" date="2021" name="BMC Genomics">
        <title>Chromosome-level genome assembly and manually-curated proteome of model necrotroph Parastagonospora nodorum Sn15 reveals a genome-wide trove of candidate effector homologs, and redundancy of virulence-related functions within an accessory chromosome.</title>
        <authorList>
            <person name="Bertazzoni S."/>
            <person name="Jones D.A.B."/>
            <person name="Phan H.T."/>
            <person name="Tan K.-C."/>
            <person name="Hane J.K."/>
        </authorList>
    </citation>
    <scope>NUCLEOTIDE SEQUENCE [LARGE SCALE GENOMIC DNA]</scope>
    <source>
        <strain evidence="4">SN15 / ATCC MYA-4574 / FGSC 10173)</strain>
    </source>
</reference>
<feature type="region of interest" description="Disordered" evidence="1">
    <location>
        <begin position="124"/>
        <end position="149"/>
    </location>
</feature>
<dbReference type="InterPro" id="IPR008271">
    <property type="entry name" value="Ser/Thr_kinase_AS"/>
</dbReference>
<dbReference type="Pfam" id="PF00069">
    <property type="entry name" value="Pkinase"/>
    <property type="match status" value="1"/>
</dbReference>
<dbReference type="PROSITE" id="PS50011">
    <property type="entry name" value="PROTEIN_KINASE_DOM"/>
    <property type="match status" value="1"/>
</dbReference>
<dbReference type="GO" id="GO:0005524">
    <property type="term" value="F:ATP binding"/>
    <property type="evidence" value="ECO:0007669"/>
    <property type="project" value="InterPro"/>
</dbReference>
<feature type="domain" description="Protein kinase" evidence="2">
    <location>
        <begin position="209"/>
        <end position="557"/>
    </location>
</feature>
<dbReference type="VEuPathDB" id="FungiDB:JI435_032180"/>
<dbReference type="EMBL" id="CP069027">
    <property type="protein sequence ID" value="QRC95534.1"/>
    <property type="molecule type" value="Genomic_DNA"/>
</dbReference>